<dbReference type="Proteomes" id="UP000276588">
    <property type="component" value="Unassembled WGS sequence"/>
</dbReference>
<name>A0A3A6Q0Z0_9EURY</name>
<accession>A0A3A6Q0Z0</accession>
<keyword evidence="2" id="KW-1185">Reference proteome</keyword>
<dbReference type="InterPro" id="IPR035069">
    <property type="entry name" value="TTHA1013/TTHA0281-like"/>
</dbReference>
<dbReference type="Pfam" id="PF24113">
    <property type="entry name" value="DUF7387"/>
    <property type="match status" value="1"/>
</dbReference>
<dbReference type="InterPro" id="IPR055811">
    <property type="entry name" value="DUF7387"/>
</dbReference>
<proteinExistence type="predicted"/>
<dbReference type="OrthoDB" id="201961at2157"/>
<evidence type="ECO:0000313" key="2">
    <source>
        <dbReference type="Proteomes" id="UP000276588"/>
    </source>
</evidence>
<dbReference type="SUPFAM" id="SSF143100">
    <property type="entry name" value="TTHA1013/TTHA0281-like"/>
    <property type="match status" value="1"/>
</dbReference>
<evidence type="ECO:0000313" key="1">
    <source>
        <dbReference type="EMBL" id="RJX44225.1"/>
    </source>
</evidence>
<organism evidence="1 2">
    <name type="scientific">Halonotius aquaticus</name>
    <dbReference type="NCBI Taxonomy" id="2216978"/>
    <lineage>
        <taxon>Archaea</taxon>
        <taxon>Methanobacteriati</taxon>
        <taxon>Methanobacteriota</taxon>
        <taxon>Stenosarchaea group</taxon>
        <taxon>Halobacteria</taxon>
        <taxon>Halobacteriales</taxon>
        <taxon>Haloferacaceae</taxon>
        <taxon>Halonotius</taxon>
    </lineage>
</organism>
<dbReference type="EMBL" id="QKNY01000005">
    <property type="protein sequence ID" value="RJX44225.1"/>
    <property type="molecule type" value="Genomic_DNA"/>
</dbReference>
<dbReference type="RefSeq" id="WP_120101687.1">
    <property type="nucleotide sequence ID" value="NZ_QKNY01000005.1"/>
</dbReference>
<sequence length="85" mass="9283">MASTTRDNRADGVEFIYEDDGRITARDLETGVASYGETKAEALVMLAEALSLHTGEGEPVTDETLREFGLNPENTGDESLPEFMQ</sequence>
<gene>
    <name evidence="1" type="ORF">DM826_03895</name>
</gene>
<comment type="caution">
    <text evidence="1">The sequence shown here is derived from an EMBL/GenBank/DDBJ whole genome shotgun (WGS) entry which is preliminary data.</text>
</comment>
<evidence type="ECO:0008006" key="3">
    <source>
        <dbReference type="Google" id="ProtNLM"/>
    </source>
</evidence>
<protein>
    <recommendedName>
        <fullName evidence="3">Type II toxin-antitoxin system HicB family antitoxin</fullName>
    </recommendedName>
</protein>
<dbReference type="AlphaFoldDB" id="A0A3A6Q0Z0"/>
<reference evidence="1 2" key="1">
    <citation type="submission" date="2018-06" db="EMBL/GenBank/DDBJ databases">
        <title>Halonotius sp. F13-13 a new haloarchaeeon isolated from a solar saltern from Isla Cristina, Huelva, Spain.</title>
        <authorList>
            <person name="Duran-Viseras A."/>
            <person name="Sanchez-Porro C."/>
            <person name="Ventosa A."/>
        </authorList>
    </citation>
    <scope>NUCLEOTIDE SEQUENCE [LARGE SCALE GENOMIC DNA]</scope>
    <source>
        <strain evidence="1 2">F13-13</strain>
    </source>
</reference>